<dbReference type="InterPro" id="IPR006626">
    <property type="entry name" value="PbH1"/>
</dbReference>
<evidence type="ECO:0000256" key="2">
    <source>
        <dbReference type="ARBA" id="ARBA00004442"/>
    </source>
</evidence>
<dbReference type="InterPro" id="IPR011050">
    <property type="entry name" value="Pectin_lyase_fold/virulence"/>
</dbReference>
<feature type="chain" id="PRO_5033044262" description="Probable pectate lyase C" evidence="10">
    <location>
        <begin position="23"/>
        <end position="650"/>
    </location>
</feature>
<dbReference type="InterPro" id="IPR039448">
    <property type="entry name" value="Beta_helix"/>
</dbReference>
<dbReference type="InterPro" id="IPR059226">
    <property type="entry name" value="Choice_anch_Q_dom"/>
</dbReference>
<dbReference type="GO" id="GO:0005509">
    <property type="term" value="F:calcium ion binding"/>
    <property type="evidence" value="ECO:0007669"/>
    <property type="project" value="InterPro"/>
</dbReference>
<evidence type="ECO:0000256" key="4">
    <source>
        <dbReference type="ARBA" id="ARBA00016512"/>
    </source>
</evidence>
<evidence type="ECO:0000256" key="5">
    <source>
        <dbReference type="ARBA" id="ARBA00022525"/>
    </source>
</evidence>
<dbReference type="InterPro" id="IPR011992">
    <property type="entry name" value="EF-hand-dom_pair"/>
</dbReference>
<reference evidence="12" key="1">
    <citation type="submission" date="2021-02" db="EMBL/GenBank/DDBJ databases">
        <authorList>
            <person name="Dougan E. K."/>
            <person name="Rhodes N."/>
            <person name="Thang M."/>
            <person name="Chan C."/>
        </authorList>
    </citation>
    <scope>NUCLEOTIDE SEQUENCE</scope>
</reference>
<dbReference type="PROSITE" id="PS00018">
    <property type="entry name" value="EF_HAND_1"/>
    <property type="match status" value="2"/>
</dbReference>
<dbReference type="NCBIfam" id="NF041518">
    <property type="entry name" value="choice_anch_Q"/>
    <property type="match status" value="1"/>
</dbReference>
<dbReference type="SUPFAM" id="SSF47473">
    <property type="entry name" value="EF-hand"/>
    <property type="match status" value="1"/>
</dbReference>
<dbReference type="EMBL" id="CAJNJA010015175">
    <property type="protein sequence ID" value="CAE7357441.1"/>
    <property type="molecule type" value="Genomic_DNA"/>
</dbReference>
<feature type="domain" description="EF-hand" evidence="11">
    <location>
        <begin position="627"/>
        <end position="649"/>
    </location>
</feature>
<accession>A0A812PPZ4</accession>
<dbReference type="PROSITE" id="PS50222">
    <property type="entry name" value="EF_HAND_2"/>
    <property type="match status" value="1"/>
</dbReference>
<keyword evidence="6 10" id="KW-0732">Signal</keyword>
<dbReference type="PANTHER" id="PTHR11319:SF35">
    <property type="entry name" value="OUTER MEMBRANE PROTEIN PMPC-RELATED"/>
    <property type="match status" value="1"/>
</dbReference>
<feature type="signal peptide" evidence="10">
    <location>
        <begin position="1"/>
        <end position="22"/>
    </location>
</feature>
<sequence>MQNRATLALIAFGLTPSLCAHAATITVDDDGPADFSSIQAAINASADGDEIIVMPGTYFEHLTMLGKAITLRGSDPSSANTVAMTMIDGQQAGVVIRCENGEGPGTVIEGLNIRNGEFATGGGFRIVGASPTIRDCQIEENRSPRGGGAYLFDGSDTTFERCVFRNNLGRQPDTFGPEGGGVYMEQECSPTFTECDFDMNRSSNGDAVGIGGAVAAVDTCTPSFVDCNFFANEARSTAGAIYLSNGGGLTATRCVFFDNEGNTNGGAIYLEATEEVSMIEGCEFLDSIGPALGLRDAFAEVRSSRFEGNRTPFSGAAINAFGAAIHGVTVTDTVFISNLSGLSGGAIRYSGTGTCTLENCTLRNNDTDGFGGAVTILEGTLKVTNCVFENNSAADPGGGAIYVDDATAQILSSVFDGNTAQRPNGVPIFARGGAVCNNAGEVEIVNGLLIRNLGDSGSAVHTTSAEDTTLINCTVADSVDPNFFMVPAMVRLGVGALRLRNTILWNPALDVEIEGVGDVEFSLVRNGAPGMGNISGDPLFVSPALGDYSLASSSPAIDAGDASVVPGDVLTDIEGEDRIVNGQVDMGAFENQGSVVCLGDCDNSGSVDFNDLVAMLFEFGNGGVECDADGSGSVDFNDLVAALFLFGACP</sequence>
<comment type="subcellular location">
    <subcellularLocation>
        <location evidence="1">Cell envelope</location>
    </subcellularLocation>
    <subcellularLocation>
        <location evidence="2">Cell outer membrane</location>
    </subcellularLocation>
    <subcellularLocation>
        <location evidence="3">Secreted</location>
    </subcellularLocation>
</comment>
<keyword evidence="5" id="KW-0964">Secreted</keyword>
<dbReference type="InterPro" id="IPR003368">
    <property type="entry name" value="POMP_repeat"/>
</dbReference>
<evidence type="ECO:0000256" key="3">
    <source>
        <dbReference type="ARBA" id="ARBA00004613"/>
    </source>
</evidence>
<dbReference type="NCBIfam" id="TIGR01376">
    <property type="entry name" value="POMP_repeat"/>
    <property type="match status" value="2"/>
</dbReference>
<name>A0A812PPZ4_9DINO</name>
<keyword evidence="8" id="KW-0472">Membrane</keyword>
<comment type="caution">
    <text evidence="12">The sequence shown here is derived from an EMBL/GenBank/DDBJ whole genome shotgun (WGS) entry which is preliminary data.</text>
</comment>
<evidence type="ECO:0000256" key="6">
    <source>
        <dbReference type="ARBA" id="ARBA00022729"/>
    </source>
</evidence>
<dbReference type="Proteomes" id="UP000601435">
    <property type="component" value="Unassembled WGS sequence"/>
</dbReference>
<evidence type="ECO:0000256" key="8">
    <source>
        <dbReference type="ARBA" id="ARBA00023136"/>
    </source>
</evidence>
<dbReference type="Pfam" id="PF13229">
    <property type="entry name" value="Beta_helix"/>
    <property type="match status" value="1"/>
</dbReference>
<gene>
    <name evidence="12" type="ORF">SNEC2469_LOCUS9376</name>
</gene>
<dbReference type="GO" id="GO:0005576">
    <property type="term" value="C:extracellular region"/>
    <property type="evidence" value="ECO:0007669"/>
    <property type="project" value="UniProtKB-SubCell"/>
</dbReference>
<dbReference type="PANTHER" id="PTHR11319">
    <property type="entry name" value="G PROTEIN-COUPLED RECEPTOR-RELATED"/>
    <property type="match status" value="1"/>
</dbReference>
<dbReference type="InterPro" id="IPR018247">
    <property type="entry name" value="EF_Hand_1_Ca_BS"/>
</dbReference>
<dbReference type="Gene3D" id="2.160.20.10">
    <property type="entry name" value="Single-stranded right-handed beta-helix, Pectin lyase-like"/>
    <property type="match status" value="2"/>
</dbReference>
<dbReference type="InterPro" id="IPR002048">
    <property type="entry name" value="EF_hand_dom"/>
</dbReference>
<proteinExistence type="predicted"/>
<evidence type="ECO:0000256" key="1">
    <source>
        <dbReference type="ARBA" id="ARBA00004196"/>
    </source>
</evidence>
<evidence type="ECO:0000313" key="13">
    <source>
        <dbReference type="Proteomes" id="UP000601435"/>
    </source>
</evidence>
<dbReference type="AlphaFoldDB" id="A0A812PPZ4"/>
<dbReference type="Pfam" id="PF02415">
    <property type="entry name" value="Chlam_PMP"/>
    <property type="match status" value="1"/>
</dbReference>
<keyword evidence="9" id="KW-0998">Cell outer membrane</keyword>
<evidence type="ECO:0000256" key="7">
    <source>
        <dbReference type="ARBA" id="ARBA00022837"/>
    </source>
</evidence>
<evidence type="ECO:0000256" key="10">
    <source>
        <dbReference type="SAM" id="SignalP"/>
    </source>
</evidence>
<evidence type="ECO:0000313" key="12">
    <source>
        <dbReference type="EMBL" id="CAE7357441.1"/>
    </source>
</evidence>
<protein>
    <recommendedName>
        <fullName evidence="4">Probable pectate lyase C</fullName>
    </recommendedName>
</protein>
<dbReference type="SMART" id="SM00710">
    <property type="entry name" value="PbH1"/>
    <property type="match status" value="8"/>
</dbReference>
<keyword evidence="7" id="KW-0106">Calcium</keyword>
<dbReference type="OrthoDB" id="2018448at2759"/>
<dbReference type="InterPro" id="IPR012334">
    <property type="entry name" value="Pectin_lyas_fold"/>
</dbReference>
<dbReference type="SUPFAM" id="SSF51126">
    <property type="entry name" value="Pectin lyase-like"/>
    <property type="match status" value="2"/>
</dbReference>
<evidence type="ECO:0000256" key="9">
    <source>
        <dbReference type="ARBA" id="ARBA00023237"/>
    </source>
</evidence>
<evidence type="ECO:0000259" key="11">
    <source>
        <dbReference type="PROSITE" id="PS50222"/>
    </source>
</evidence>
<keyword evidence="13" id="KW-1185">Reference proteome</keyword>
<organism evidence="12 13">
    <name type="scientific">Symbiodinium necroappetens</name>
    <dbReference type="NCBI Taxonomy" id="1628268"/>
    <lineage>
        <taxon>Eukaryota</taxon>
        <taxon>Sar</taxon>
        <taxon>Alveolata</taxon>
        <taxon>Dinophyceae</taxon>
        <taxon>Suessiales</taxon>
        <taxon>Symbiodiniaceae</taxon>
        <taxon>Symbiodinium</taxon>
    </lineage>
</organism>